<reference evidence="3 4" key="1">
    <citation type="submission" date="2017-05" db="EMBL/GenBank/DDBJ databases">
        <authorList>
            <person name="Song R."/>
            <person name="Chenine A.L."/>
            <person name="Ruprecht R.M."/>
        </authorList>
    </citation>
    <scope>NUCLEOTIDE SEQUENCE [LARGE SCALE GENOMIC DNA]</scope>
    <source>
        <strain evidence="3 4">CECT 7927</strain>
    </source>
</reference>
<dbReference type="AlphaFoldDB" id="A0A1Y6IU33"/>
<dbReference type="GO" id="GO:0030288">
    <property type="term" value="C:outer membrane-bounded periplasmic space"/>
    <property type="evidence" value="ECO:0007669"/>
    <property type="project" value="TreeGrafter"/>
</dbReference>
<dbReference type="Gene3D" id="3.10.105.10">
    <property type="entry name" value="Dipeptide-binding Protein, Domain 3"/>
    <property type="match status" value="1"/>
</dbReference>
<dbReference type="GO" id="GO:1904680">
    <property type="term" value="F:peptide transmembrane transporter activity"/>
    <property type="evidence" value="ECO:0007669"/>
    <property type="project" value="TreeGrafter"/>
</dbReference>
<dbReference type="OrthoDB" id="9801912at2"/>
<dbReference type="GO" id="GO:0043190">
    <property type="term" value="C:ATP-binding cassette (ABC) transporter complex"/>
    <property type="evidence" value="ECO:0007669"/>
    <property type="project" value="InterPro"/>
</dbReference>
<dbReference type="PANTHER" id="PTHR30290:SF37">
    <property type="entry name" value="NICKEL-BINDING PERIPLASMIC PROTEIN"/>
    <property type="match status" value="1"/>
</dbReference>
<dbReference type="Proteomes" id="UP001283366">
    <property type="component" value="Unassembled WGS sequence"/>
</dbReference>
<accession>A0A1Y6IU33</accession>
<dbReference type="Proteomes" id="UP000196125">
    <property type="component" value="Unassembled WGS sequence"/>
</dbReference>
<dbReference type="NCBIfam" id="TIGR02294">
    <property type="entry name" value="nickel_nikA"/>
    <property type="match status" value="1"/>
</dbReference>
<proteinExistence type="predicted"/>
<evidence type="ECO:0000313" key="4">
    <source>
        <dbReference type="Proteomes" id="UP000196125"/>
    </source>
</evidence>
<dbReference type="InterPro" id="IPR000914">
    <property type="entry name" value="SBP_5_dom"/>
</dbReference>
<dbReference type="GO" id="GO:0016151">
    <property type="term" value="F:nickel cation binding"/>
    <property type="evidence" value="ECO:0007669"/>
    <property type="project" value="InterPro"/>
</dbReference>
<dbReference type="CDD" id="cd08489">
    <property type="entry name" value="PBP2_NikA"/>
    <property type="match status" value="1"/>
</dbReference>
<evidence type="ECO:0000259" key="1">
    <source>
        <dbReference type="Pfam" id="PF00496"/>
    </source>
</evidence>
<sequence length="509" mass="57055">MILTSAIAGAQSLSFAWPLNVGPLNPHLYSPNQMFAQSMVYEPLVKYQTDGSVTPWLATHWDISPDGKTYTFTLRQHVTFSNGEPFNAQAVAANFKAIMENKARHSWLELVNQIDTYQAVDNNTFVLTLKHAYYPVLQELALPRPFRFIAPSQFIQGGTQNGIQKPIGTGPWMLTRSRLNQDDEFQANPHYWGKKPALDAITVKVIPDPNSRALAFETGDVDLLYGVDSSVSPDTFERFKQSGQYTTDLSAPIETIVLAINTRLAPTNDIAVRRAINHAVNKKAMIQSVLYNTQQEASSLFAPEVPYADIGLKPYQYDPELAKQLLEQAGWKLRQGEMVRHKGTQTLSIDLAYIGTNPNQKSMAEIIQGELRKIGIQINLIGEEESSVLSRQRTGKFGLIFNHTWGAPYDPHAFISSMRVPAHADFQAQSGLKDKPVIDQEIGQVLLTTDKQQRQVLYRDILTRLHEEAVYLPLTWVRLYVVANPKLGQIPFDAIPSQIPFDQIVPAVN</sequence>
<dbReference type="InterPro" id="IPR030678">
    <property type="entry name" value="Peptide/Ni-bd"/>
</dbReference>
<dbReference type="Gene3D" id="3.40.190.10">
    <property type="entry name" value="Periplasmic binding protein-like II"/>
    <property type="match status" value="1"/>
</dbReference>
<dbReference type="Pfam" id="PF00496">
    <property type="entry name" value="SBP_bac_5"/>
    <property type="match status" value="1"/>
</dbReference>
<keyword evidence="5" id="KW-1185">Reference proteome</keyword>
<dbReference type="InterPro" id="IPR039424">
    <property type="entry name" value="SBP_5"/>
</dbReference>
<dbReference type="GO" id="GO:0015833">
    <property type="term" value="P:peptide transport"/>
    <property type="evidence" value="ECO:0007669"/>
    <property type="project" value="TreeGrafter"/>
</dbReference>
<reference evidence="2 5" key="2">
    <citation type="submission" date="2023-11" db="EMBL/GenBank/DDBJ databases">
        <title>Plant-associative lifestyle of Vibrio porteresiae and its evolutionary dynamics.</title>
        <authorList>
            <person name="Rameshkumar N."/>
            <person name="Kirti K."/>
        </authorList>
    </citation>
    <scope>NUCLEOTIDE SEQUENCE [LARGE SCALE GENOMIC DNA]</scope>
    <source>
        <strain evidence="2 5">MSSRF38</strain>
    </source>
</reference>
<dbReference type="InterPro" id="IPR011980">
    <property type="entry name" value="CntA-like"/>
</dbReference>
<dbReference type="GO" id="GO:0015675">
    <property type="term" value="P:nickel cation transport"/>
    <property type="evidence" value="ECO:0007669"/>
    <property type="project" value="InterPro"/>
</dbReference>
<dbReference type="GO" id="GO:0020037">
    <property type="term" value="F:heme binding"/>
    <property type="evidence" value="ECO:0007669"/>
    <property type="project" value="InterPro"/>
</dbReference>
<organism evidence="3 4">
    <name type="scientific">Vibrio mangrovi</name>
    <dbReference type="NCBI Taxonomy" id="474394"/>
    <lineage>
        <taxon>Bacteria</taxon>
        <taxon>Pseudomonadati</taxon>
        <taxon>Pseudomonadota</taxon>
        <taxon>Gammaproteobacteria</taxon>
        <taxon>Vibrionales</taxon>
        <taxon>Vibrionaceae</taxon>
        <taxon>Vibrio</taxon>
    </lineage>
</organism>
<dbReference type="RefSeq" id="WP_087481152.1">
    <property type="nucleotide sequence ID" value="NZ_AP024884.1"/>
</dbReference>
<evidence type="ECO:0000313" key="2">
    <source>
        <dbReference type="EMBL" id="MDW6004845.1"/>
    </source>
</evidence>
<dbReference type="EMBL" id="FXXI01000003">
    <property type="protein sequence ID" value="SMS01136.1"/>
    <property type="molecule type" value="Genomic_DNA"/>
</dbReference>
<protein>
    <submittedName>
        <fullName evidence="2">Nickel ABC transporter substrate-binding protein</fullName>
    </submittedName>
    <submittedName>
        <fullName evidence="3">Nickel-binding periplasmic protein</fullName>
    </submittedName>
</protein>
<name>A0A1Y6IU33_9VIBR</name>
<dbReference type="EMBL" id="JAWRCO010000002">
    <property type="protein sequence ID" value="MDW6004845.1"/>
    <property type="molecule type" value="Genomic_DNA"/>
</dbReference>
<evidence type="ECO:0000313" key="3">
    <source>
        <dbReference type="EMBL" id="SMS01136.1"/>
    </source>
</evidence>
<dbReference type="SUPFAM" id="SSF53850">
    <property type="entry name" value="Periplasmic binding protein-like II"/>
    <property type="match status" value="1"/>
</dbReference>
<feature type="domain" description="Solute-binding protein family 5" evidence="1">
    <location>
        <begin position="53"/>
        <end position="421"/>
    </location>
</feature>
<evidence type="ECO:0000313" key="5">
    <source>
        <dbReference type="Proteomes" id="UP001283366"/>
    </source>
</evidence>
<dbReference type="PIRSF" id="PIRSF002741">
    <property type="entry name" value="MppA"/>
    <property type="match status" value="1"/>
</dbReference>
<gene>
    <name evidence="3" type="primary">nikA_2</name>
    <name evidence="2" type="synonym">nikA</name>
    <name evidence="2" type="ORF">SBX37_18455</name>
    <name evidence="3" type="ORF">VIM7927_02413</name>
</gene>
<dbReference type="PANTHER" id="PTHR30290">
    <property type="entry name" value="PERIPLASMIC BINDING COMPONENT OF ABC TRANSPORTER"/>
    <property type="match status" value="1"/>
</dbReference>